<dbReference type="GO" id="GO:0004527">
    <property type="term" value="F:exonuclease activity"/>
    <property type="evidence" value="ECO:0007669"/>
    <property type="project" value="UniProtKB-KW"/>
</dbReference>
<accession>A0A976SVB1</accession>
<organism evidence="1 2">
    <name type="scientific">Klebsiella phage KPN7</name>
    <dbReference type="NCBI Taxonomy" id="2972462"/>
    <lineage>
        <taxon>Viruses</taxon>
        <taxon>Duplodnaviria</taxon>
        <taxon>Heunggongvirae</taxon>
        <taxon>Uroviricota</taxon>
        <taxon>Caudoviricetes</taxon>
        <taxon>Autographivirales</taxon>
        <taxon>Autosignataviridae</taxon>
        <taxon>Molineuxvirinae</taxon>
        <taxon>Gansuvirus</taxon>
        <taxon>Gansuvirus KPN7</taxon>
    </lineage>
</organism>
<keyword evidence="1" id="KW-0540">Nuclease</keyword>
<dbReference type="InterPro" id="IPR036279">
    <property type="entry name" value="5-3_exonuclease_C_sf"/>
</dbReference>
<proteinExistence type="predicted"/>
<keyword evidence="1" id="KW-0269">Exonuclease</keyword>
<name>A0A976SVB1_9CAUD</name>
<keyword evidence="2" id="KW-1185">Reference proteome</keyword>
<dbReference type="Proteomes" id="UP001059123">
    <property type="component" value="Segment"/>
</dbReference>
<dbReference type="InterPro" id="IPR029060">
    <property type="entry name" value="PIN-like_dom_sf"/>
</dbReference>
<dbReference type="Gene3D" id="3.40.50.1010">
    <property type="entry name" value="5'-nuclease"/>
    <property type="match status" value="1"/>
</dbReference>
<keyword evidence="1" id="KW-0378">Hydrolase</keyword>
<dbReference type="SUPFAM" id="SSF88723">
    <property type="entry name" value="PIN domain-like"/>
    <property type="match status" value="1"/>
</dbReference>
<sequence length="375" mass="42507">MGASLHHTQLRSQGSVHTCMDREELRGGLAYMRVHFEYGAEVTEDDNLILWPTDGNRVALIDGDMLPYIVGYTISELTWVRANTRIKHGQFATLEETPECKSACDRINSILNMWVRGAKCDAAKIFMTDSPKNFRINLAFTDEYKGGRASEKPPFFYQMREHLRVVHSAIVSDGDEADDLMSIEQWKGHNAFRKEAGADFVIGSPMHREFSNTVIVSADKDLMIVPGWHLQPGKGAELKWVDEMGWLELRRKADGSIKDLKGAGLKFFYAQMIIGDNVDNYKGIPRKGPKFAFDLLDTCRDEKELFMATLGAYKKHYGDGTVLLKNYRGGYKEGRAVDLMLECGRLAHMAQYPGDIWREAKGRMTWGNDDTWLSS</sequence>
<dbReference type="EMBL" id="OP079918">
    <property type="protein sequence ID" value="UVD41757.1"/>
    <property type="molecule type" value="Genomic_DNA"/>
</dbReference>
<reference evidence="1" key="1">
    <citation type="submission" date="2022-07" db="EMBL/GenBank/DDBJ databases">
        <title>Isolation and characterisation of Klebsiella pneumoniae phages.</title>
        <authorList>
            <person name="Kabwe M."/>
            <person name="Ku H."/>
            <person name="Tucci J."/>
        </authorList>
    </citation>
    <scope>NUCLEOTIDE SEQUENCE</scope>
</reference>
<protein>
    <submittedName>
        <fullName evidence="1">Exonuclease</fullName>
    </submittedName>
</protein>
<evidence type="ECO:0000313" key="1">
    <source>
        <dbReference type="EMBL" id="UVD41757.1"/>
    </source>
</evidence>
<dbReference type="SUPFAM" id="SSF47807">
    <property type="entry name" value="5' to 3' exonuclease, C-terminal subdomain"/>
    <property type="match status" value="1"/>
</dbReference>
<gene>
    <name evidence="1" type="ORF">KPN7_23</name>
</gene>
<evidence type="ECO:0000313" key="2">
    <source>
        <dbReference type="Proteomes" id="UP001059123"/>
    </source>
</evidence>